<accession>A0A173V623</accession>
<dbReference type="AlphaFoldDB" id="A0A173V623"/>
<name>A0A173V623_PARDI</name>
<sequence>MSTKHNFEAWYPELPDLLFGQVMGVSVFNATAFMNNREVDQFQCSIDNYKETCSVIIDLYARKLGLDSPEQLFLTDDNGDTMIHEVLAFSFVEYIDPAFSVYMHDRMHELFYNGMVVSDNYLAVAAKRRLPKSVLEKLV</sequence>
<organism evidence="1 2">
    <name type="scientific">Parabacteroides distasonis</name>
    <dbReference type="NCBI Taxonomy" id="823"/>
    <lineage>
        <taxon>Bacteria</taxon>
        <taxon>Pseudomonadati</taxon>
        <taxon>Bacteroidota</taxon>
        <taxon>Bacteroidia</taxon>
        <taxon>Bacteroidales</taxon>
        <taxon>Tannerellaceae</taxon>
        <taxon>Parabacteroides</taxon>
    </lineage>
</organism>
<evidence type="ECO:0000313" key="2">
    <source>
        <dbReference type="Proteomes" id="UP000095591"/>
    </source>
</evidence>
<protein>
    <submittedName>
        <fullName evidence="1">Uncharacterized protein</fullName>
    </submittedName>
</protein>
<reference evidence="1 2" key="1">
    <citation type="submission" date="2015-09" db="EMBL/GenBank/DDBJ databases">
        <authorList>
            <consortium name="Pathogen Informatics"/>
        </authorList>
    </citation>
    <scope>NUCLEOTIDE SEQUENCE [LARGE SCALE GENOMIC DNA]</scope>
    <source>
        <strain evidence="1 2">2789STDY5608872</strain>
    </source>
</reference>
<evidence type="ECO:0000313" key="1">
    <source>
        <dbReference type="EMBL" id="CUN22701.1"/>
    </source>
</evidence>
<proteinExistence type="predicted"/>
<dbReference type="Proteomes" id="UP000095591">
    <property type="component" value="Unassembled WGS sequence"/>
</dbReference>
<gene>
    <name evidence="1" type="ORF">ERS852429_02677</name>
</gene>
<dbReference type="RefSeq" id="WP_057319570.1">
    <property type="nucleotide sequence ID" value="NZ_CYXP01000006.1"/>
</dbReference>
<dbReference type="EMBL" id="CYXP01000006">
    <property type="protein sequence ID" value="CUN22701.1"/>
    <property type="molecule type" value="Genomic_DNA"/>
</dbReference>